<protein>
    <submittedName>
        <fullName evidence="1">Uncharacterized protein</fullName>
    </submittedName>
</protein>
<dbReference type="AlphaFoldDB" id="A0A428S118"/>
<evidence type="ECO:0000313" key="1">
    <source>
        <dbReference type="EMBL" id="RSL83548.1"/>
    </source>
</evidence>
<proteinExistence type="predicted"/>
<organism evidence="1 2">
    <name type="scientific">Fusarium ambrosium</name>
    <dbReference type="NCBI Taxonomy" id="131363"/>
    <lineage>
        <taxon>Eukaryota</taxon>
        <taxon>Fungi</taxon>
        <taxon>Dikarya</taxon>
        <taxon>Ascomycota</taxon>
        <taxon>Pezizomycotina</taxon>
        <taxon>Sordariomycetes</taxon>
        <taxon>Hypocreomycetidae</taxon>
        <taxon>Hypocreales</taxon>
        <taxon>Nectriaceae</taxon>
        <taxon>Fusarium</taxon>
        <taxon>Fusarium solani species complex</taxon>
    </lineage>
</organism>
<sequence length="217" mass="24266">MDYEEIKNAVLRDGFFSVEDTVIGARVDGFAREKYPFQTMQGLALLQATLDDERVRNTVESLLDRCGLGMFKVFGPHPDTARALLNRTTDKLLALTTILCPKASRLILFEDSHRHALAAEPGGTGQLELPRETMTERGFREKQIDLDEGGLVIIDGRLFTTIVQGAMLGIAFAVPEELGHWAKMPYPNSADLQNKVRTMDSEKIQMNIKFVAAKRLK</sequence>
<reference evidence="1 2" key="1">
    <citation type="submission" date="2017-06" db="EMBL/GenBank/DDBJ databases">
        <title>Cmopartive genomic analysis of Ambrosia Fusariam Clade fungi.</title>
        <authorList>
            <person name="Stajich J.E."/>
            <person name="Carrillo J."/>
            <person name="Kijimoto T."/>
            <person name="Eskalen A."/>
            <person name="O'Donnell K."/>
            <person name="Kasson M."/>
        </authorList>
    </citation>
    <scope>NUCLEOTIDE SEQUENCE [LARGE SCALE GENOMIC DNA]</scope>
    <source>
        <strain evidence="1 2">NRRL 20438</strain>
    </source>
</reference>
<accession>A0A428S118</accession>
<dbReference type="Proteomes" id="UP000288429">
    <property type="component" value="Unassembled WGS sequence"/>
</dbReference>
<name>A0A428S118_9HYPO</name>
<keyword evidence="2" id="KW-1185">Reference proteome</keyword>
<dbReference type="EMBL" id="NIZV01000646">
    <property type="protein sequence ID" value="RSL83548.1"/>
    <property type="molecule type" value="Genomic_DNA"/>
</dbReference>
<gene>
    <name evidence="1" type="ORF">CDV31_016818</name>
</gene>
<comment type="caution">
    <text evidence="1">The sequence shown here is derived from an EMBL/GenBank/DDBJ whole genome shotgun (WGS) entry which is preliminary data.</text>
</comment>
<evidence type="ECO:0000313" key="2">
    <source>
        <dbReference type="Proteomes" id="UP000288429"/>
    </source>
</evidence>